<evidence type="ECO:0000313" key="4">
    <source>
        <dbReference type="Proteomes" id="UP000482960"/>
    </source>
</evidence>
<reference evidence="3 4" key="1">
    <citation type="submission" date="2020-03" db="EMBL/GenBank/DDBJ databases">
        <title>Whole genome shotgun sequence of Phytohabitans rumicis NBRC 108638.</title>
        <authorList>
            <person name="Komaki H."/>
            <person name="Tamura T."/>
        </authorList>
    </citation>
    <scope>NUCLEOTIDE SEQUENCE [LARGE SCALE GENOMIC DNA]</scope>
    <source>
        <strain evidence="3 4">NBRC 108638</strain>
    </source>
</reference>
<gene>
    <name evidence="3" type="ORF">Prum_087180</name>
</gene>
<dbReference type="Gene3D" id="1.10.10.10">
    <property type="entry name" value="Winged helix-like DNA-binding domain superfamily/Winged helix DNA-binding domain"/>
    <property type="match status" value="1"/>
</dbReference>
<dbReference type="InterPro" id="IPR036388">
    <property type="entry name" value="WH-like_DNA-bd_sf"/>
</dbReference>
<dbReference type="SUPFAM" id="SSF46894">
    <property type="entry name" value="C-terminal effector domain of the bipartite response regulators"/>
    <property type="match status" value="1"/>
</dbReference>
<feature type="region of interest" description="Disordered" evidence="1">
    <location>
        <begin position="155"/>
        <end position="195"/>
    </location>
</feature>
<dbReference type="EMBL" id="BLPG01000001">
    <property type="protein sequence ID" value="GFJ95076.1"/>
    <property type="molecule type" value="Genomic_DNA"/>
</dbReference>
<dbReference type="GO" id="GO:0006355">
    <property type="term" value="P:regulation of DNA-templated transcription"/>
    <property type="evidence" value="ECO:0007669"/>
    <property type="project" value="InterPro"/>
</dbReference>
<evidence type="ECO:0000259" key="2">
    <source>
        <dbReference type="PROSITE" id="PS50043"/>
    </source>
</evidence>
<dbReference type="RefSeq" id="WP_173082495.1">
    <property type="nucleotide sequence ID" value="NZ_BAABJB010000022.1"/>
</dbReference>
<evidence type="ECO:0000313" key="3">
    <source>
        <dbReference type="EMBL" id="GFJ95076.1"/>
    </source>
</evidence>
<dbReference type="Proteomes" id="UP000482960">
    <property type="component" value="Unassembled WGS sequence"/>
</dbReference>
<dbReference type="InterPro" id="IPR000792">
    <property type="entry name" value="Tscrpt_reg_LuxR_C"/>
</dbReference>
<sequence length="292" mass="31805">MPDDVDAADLADRYAALLDRERQLVAARERVAALDERFRHAAPHTDGPAAVEMVRGAAGIRWHFFQLQRDAPGEVRGTEGPPYLVPDTTVDNNTREVLAAGTRYRILYDRRALDVPGRPYGDLLDVSDGRLIRIGTIPVKLLLTDAPAGLLAVPGPGPGGVWTEERSDEGRRRLPGPGARASEASASRHSPEDGPPAVVLVRDPALLAALSALFELYWERAVPVSVRAEADVLPLLVAGLTDQEIAAKLGWSHRTVRRRVRDLMARLGAQTRFQAGYAAVRRGWLEGNDDAD</sequence>
<organism evidence="3 4">
    <name type="scientific">Phytohabitans rumicis</name>
    <dbReference type="NCBI Taxonomy" id="1076125"/>
    <lineage>
        <taxon>Bacteria</taxon>
        <taxon>Bacillati</taxon>
        <taxon>Actinomycetota</taxon>
        <taxon>Actinomycetes</taxon>
        <taxon>Micromonosporales</taxon>
        <taxon>Micromonosporaceae</taxon>
    </lineage>
</organism>
<feature type="domain" description="HTH luxR-type" evidence="2">
    <location>
        <begin position="217"/>
        <end position="283"/>
    </location>
</feature>
<proteinExistence type="predicted"/>
<evidence type="ECO:0000256" key="1">
    <source>
        <dbReference type="SAM" id="MobiDB-lite"/>
    </source>
</evidence>
<name>A0A6V8LLM2_9ACTN</name>
<feature type="compositionally biased region" description="Low complexity" evidence="1">
    <location>
        <begin position="175"/>
        <end position="188"/>
    </location>
</feature>
<keyword evidence="4" id="KW-1185">Reference proteome</keyword>
<dbReference type="InterPro" id="IPR016032">
    <property type="entry name" value="Sig_transdc_resp-reg_C-effctor"/>
</dbReference>
<feature type="compositionally biased region" description="Basic and acidic residues" evidence="1">
    <location>
        <begin position="163"/>
        <end position="172"/>
    </location>
</feature>
<dbReference type="SMART" id="SM00421">
    <property type="entry name" value="HTH_LUXR"/>
    <property type="match status" value="1"/>
</dbReference>
<accession>A0A6V8LLM2</accession>
<dbReference type="CDD" id="cd06170">
    <property type="entry name" value="LuxR_C_like"/>
    <property type="match status" value="1"/>
</dbReference>
<comment type="caution">
    <text evidence="3">The sequence shown here is derived from an EMBL/GenBank/DDBJ whole genome shotgun (WGS) entry which is preliminary data.</text>
</comment>
<dbReference type="PROSITE" id="PS50043">
    <property type="entry name" value="HTH_LUXR_2"/>
    <property type="match status" value="1"/>
</dbReference>
<reference evidence="3 4" key="2">
    <citation type="submission" date="2020-03" db="EMBL/GenBank/DDBJ databases">
        <authorList>
            <person name="Ichikawa N."/>
            <person name="Kimura A."/>
            <person name="Kitahashi Y."/>
            <person name="Uohara A."/>
        </authorList>
    </citation>
    <scope>NUCLEOTIDE SEQUENCE [LARGE SCALE GENOMIC DNA]</scope>
    <source>
        <strain evidence="3 4">NBRC 108638</strain>
    </source>
</reference>
<dbReference type="Pfam" id="PF00196">
    <property type="entry name" value="GerE"/>
    <property type="match status" value="1"/>
</dbReference>
<dbReference type="GO" id="GO:0003677">
    <property type="term" value="F:DNA binding"/>
    <property type="evidence" value="ECO:0007669"/>
    <property type="project" value="InterPro"/>
</dbReference>
<dbReference type="AlphaFoldDB" id="A0A6V8LLM2"/>
<protein>
    <submittedName>
        <fullName evidence="3">Transcriptional regulator</fullName>
    </submittedName>
</protein>